<dbReference type="InterPro" id="IPR000734">
    <property type="entry name" value="TAG_lipase"/>
</dbReference>
<comment type="similarity">
    <text evidence="2 10">Belongs to the AB hydrolase superfamily. Lipase family.</text>
</comment>
<feature type="active site" description="Charge relay system" evidence="7">
    <location>
        <position position="250"/>
    </location>
</feature>
<dbReference type="Pfam" id="PF00151">
    <property type="entry name" value="Lipase"/>
    <property type="match status" value="1"/>
</dbReference>
<keyword evidence="4 8" id="KW-0479">Metal-binding</keyword>
<dbReference type="PIRSF" id="PIRSF000865">
    <property type="entry name" value="Lipoprotein_lipase_LIPH"/>
    <property type="match status" value="1"/>
</dbReference>
<evidence type="ECO:0000256" key="9">
    <source>
        <dbReference type="PIRSR" id="PIRSR000865-3"/>
    </source>
</evidence>
<dbReference type="GO" id="GO:0004465">
    <property type="term" value="F:lipoprotein lipase activity"/>
    <property type="evidence" value="ECO:0007669"/>
    <property type="project" value="TreeGrafter"/>
</dbReference>
<keyword evidence="5 8" id="KW-0106">Calcium</keyword>
<feature type="disulfide bond" evidence="9">
    <location>
        <begin position="365"/>
        <end position="370"/>
    </location>
</feature>
<evidence type="ECO:0000256" key="2">
    <source>
        <dbReference type="ARBA" id="ARBA00010701"/>
    </source>
</evidence>
<dbReference type="InterPro" id="IPR013818">
    <property type="entry name" value="Lipase"/>
</dbReference>
<dbReference type="OMA" id="MYVQAAN"/>
<dbReference type="GO" id="GO:0016042">
    <property type="term" value="P:lipid catabolic process"/>
    <property type="evidence" value="ECO:0007669"/>
    <property type="project" value="UniProtKB-KW"/>
</dbReference>
<dbReference type="SUPFAM" id="SSF53474">
    <property type="entry name" value="alpha/beta-Hydrolases"/>
    <property type="match status" value="1"/>
</dbReference>
<dbReference type="AlphaFoldDB" id="A0A974CDP4"/>
<evidence type="ECO:0000259" key="12">
    <source>
        <dbReference type="SMART" id="SM00308"/>
    </source>
</evidence>
<dbReference type="FunFam" id="3.40.50.1820:FF:000033">
    <property type="entry name" value="Pancreatic triacylglycerol lipase"/>
    <property type="match status" value="1"/>
</dbReference>
<sequence>MCSVISSLSLSLGFPVFYIWATKGRAISLAGGAAVTLQSSQGRMRMLSADIPLCQLLILIILHGIFGTVKGKEICYEPFGCFSDKQPWSRTKERPFAALPWTPESINTRFFLNTRWNPNQHQIISAQNITSIEASAFQTNQTTCFILHGMGERAENNWVSQMCKAILQVEDVNCIGVDWRNGSGNIQMYVQAANNIRVVGAEIALLLQVLQKELGYPASKVHVIGHSLGAHAAGEAGRRHEGIWRITGLDPARQFFEDTPPEVRLDPSDATFVDVIHTDISSPLGAGIAKPIGHLDFYPNGGKQMTGCPAKLSFLGNFNALFDTMTCSHFRAFQYYTESLRSPGGFLGYPCESYDSFLSGSCFPCPEGRCSLMGHFSGLPSALTATPQTFYLNTGGNISHFSNWRYKVSVTLGGTKTFKGKFYVILSATGGDTQQYEVVSKSLIPGNNFSGFIDVGFELGPLDDVTCKWEPAFLNIFHDQFGAQRLEIQSGKDGKVSTFCGKGTVSENVLQKLIPC</sequence>
<feature type="disulfide bond" evidence="9">
    <location>
        <begin position="163"/>
        <end position="174"/>
    </location>
</feature>
<feature type="disulfide bond" evidence="9">
    <location>
        <begin position="500"/>
        <end position="516"/>
    </location>
</feature>
<dbReference type="InterPro" id="IPR016272">
    <property type="entry name" value="Lipase_LIPH"/>
</dbReference>
<name>A0A974CDP4_XENLA</name>
<dbReference type="InterPro" id="IPR029058">
    <property type="entry name" value="AB_hydrolase_fold"/>
</dbReference>
<dbReference type="PANTHER" id="PTHR11610">
    <property type="entry name" value="LIPASE"/>
    <property type="match status" value="1"/>
</dbReference>
<evidence type="ECO:0000256" key="10">
    <source>
        <dbReference type="RuleBase" id="RU004262"/>
    </source>
</evidence>
<evidence type="ECO:0000256" key="8">
    <source>
        <dbReference type="PIRSR" id="PIRSR000865-2"/>
    </source>
</evidence>
<dbReference type="PANTHER" id="PTHR11610:SF182">
    <property type="entry name" value="TRIACYLGLYCEROL LIPASE"/>
    <property type="match status" value="1"/>
</dbReference>
<keyword evidence="6 9" id="KW-1015">Disulfide bond</keyword>
<keyword evidence="3 11" id="KW-0964">Secreted</keyword>
<dbReference type="GO" id="GO:0046872">
    <property type="term" value="F:metal ion binding"/>
    <property type="evidence" value="ECO:0007669"/>
    <property type="project" value="UniProtKB-KW"/>
</dbReference>
<feature type="disulfide bond" evidence="9">
    <location>
        <begin position="75"/>
        <end position="81"/>
    </location>
</feature>
<feature type="binding site" evidence="8">
    <location>
        <position position="269"/>
    </location>
    <ligand>
        <name>Ca(2+)</name>
        <dbReference type="ChEBI" id="CHEBI:29108"/>
    </ligand>
</feature>
<dbReference type="CDD" id="cd00707">
    <property type="entry name" value="Pancreat_lipase_like"/>
    <property type="match status" value="1"/>
</dbReference>
<protein>
    <recommendedName>
        <fullName evidence="11">Triacylglycerol lipase</fullName>
        <ecNumber evidence="11">3.1.1.3</ecNumber>
    </recommendedName>
    <alternativeName>
        <fullName evidence="11">Pancreatic lipase</fullName>
    </alternativeName>
</protein>
<accession>A0A974CDP4</accession>
<evidence type="ECO:0000256" key="7">
    <source>
        <dbReference type="PIRSR" id="PIRSR000865-1"/>
    </source>
</evidence>
<evidence type="ECO:0000256" key="11">
    <source>
        <dbReference type="RuleBase" id="RU362046"/>
    </source>
</evidence>
<evidence type="ECO:0000256" key="3">
    <source>
        <dbReference type="ARBA" id="ARBA00022525"/>
    </source>
</evidence>
<reference evidence="14" key="1">
    <citation type="journal article" date="2016" name="Nature">
        <title>Genome evolution in the allotetraploid frog Xenopus laevis.</title>
        <authorList>
            <person name="Session A.M."/>
            <person name="Uno Y."/>
            <person name="Kwon T."/>
            <person name="Chapman J.A."/>
            <person name="Toyoda A."/>
            <person name="Takahashi S."/>
            <person name="Fukui A."/>
            <person name="Hikosaka A."/>
            <person name="Suzuki A."/>
            <person name="Kondo M."/>
            <person name="van Heeringen S.J."/>
            <person name="Quigley I."/>
            <person name="Heinz S."/>
            <person name="Ogino H."/>
            <person name="Ochi H."/>
            <person name="Hellsten U."/>
            <person name="Lyons J.B."/>
            <person name="Simakov O."/>
            <person name="Putnam N."/>
            <person name="Stites J."/>
            <person name="Kuroki Y."/>
            <person name="Tanaka T."/>
            <person name="Michiue T."/>
            <person name="Watanabe M."/>
            <person name="Bogdanovic O."/>
            <person name="Lister R."/>
            <person name="Georgiou G."/>
            <person name="Paranjpe S.S."/>
            <person name="van Kruijsbergen I."/>
            <person name="Shu S."/>
            <person name="Carlson J."/>
            <person name="Kinoshita T."/>
            <person name="Ohta Y."/>
            <person name="Mawaribuchi S."/>
            <person name="Jenkins J."/>
            <person name="Grimwood J."/>
            <person name="Schmutz J."/>
            <person name="Mitros T."/>
            <person name="Mozaffari S.V."/>
            <person name="Suzuki Y."/>
            <person name="Haramoto Y."/>
            <person name="Yamamoto T.S."/>
            <person name="Takagi C."/>
            <person name="Heald R."/>
            <person name="Miller K."/>
            <person name="Haudenschild C."/>
            <person name="Kitzman J."/>
            <person name="Nakayama T."/>
            <person name="Izutsu Y."/>
            <person name="Robert J."/>
            <person name="Fortriede J."/>
            <person name="Burns K."/>
            <person name="Lotay V."/>
            <person name="Karimi K."/>
            <person name="Yasuoka Y."/>
            <person name="Dichmann D.S."/>
            <person name="Flajnik M.F."/>
            <person name="Houston D.W."/>
            <person name="Shendure J."/>
            <person name="DuPasquier L."/>
            <person name="Vize P.D."/>
            <person name="Zorn A.M."/>
            <person name="Ito M."/>
            <person name="Marcotte E.M."/>
            <person name="Wallingford J.B."/>
            <person name="Ito Y."/>
            <person name="Asashima M."/>
            <person name="Ueno N."/>
            <person name="Matsuda Y."/>
            <person name="Veenstra G.J."/>
            <person name="Fujiyama A."/>
            <person name="Harland R.M."/>
            <person name="Taira M."/>
            <person name="Rokhsar D.S."/>
        </authorList>
    </citation>
    <scope>NUCLEOTIDE SEQUENCE [LARGE SCALE GENOMIC DNA]</scope>
    <source>
        <strain evidence="14">J</strain>
    </source>
</reference>
<dbReference type="Proteomes" id="UP000694892">
    <property type="component" value="Chromosome 7L"/>
</dbReference>
<comment type="subcellular location">
    <subcellularLocation>
        <location evidence="1 11">Secreted</location>
    </subcellularLocation>
</comment>
<proteinExistence type="inferred from homology"/>
<dbReference type="SUPFAM" id="SSF49723">
    <property type="entry name" value="Lipase/lipooxygenase domain (PLAT/LH2 domain)"/>
    <property type="match status" value="1"/>
</dbReference>
<dbReference type="SMART" id="SM00308">
    <property type="entry name" value="LH2"/>
    <property type="match status" value="1"/>
</dbReference>
<feature type="domain" description="PLAT" evidence="12">
    <location>
        <begin position="404"/>
        <end position="516"/>
    </location>
</feature>
<evidence type="ECO:0000256" key="6">
    <source>
        <dbReference type="ARBA" id="ARBA00023157"/>
    </source>
</evidence>
<dbReference type="InterPro" id="IPR036392">
    <property type="entry name" value="PLAT/LH2_dom_sf"/>
</dbReference>
<dbReference type="InterPro" id="IPR002331">
    <property type="entry name" value="Lipase_panc"/>
</dbReference>
<gene>
    <name evidence="13" type="ORF">XELAEV_18034280mg</name>
</gene>
<evidence type="ECO:0000313" key="14">
    <source>
        <dbReference type="Proteomes" id="UP000694892"/>
    </source>
</evidence>
<feature type="disulfide bond" evidence="9">
    <location>
        <begin position="308"/>
        <end position="327"/>
    </location>
</feature>
<dbReference type="InterPro" id="IPR001024">
    <property type="entry name" value="PLAT/LH2_dom"/>
</dbReference>
<evidence type="ECO:0000256" key="1">
    <source>
        <dbReference type="ARBA" id="ARBA00004613"/>
    </source>
</evidence>
<dbReference type="PRINTS" id="PR00823">
    <property type="entry name" value="PANCLIPASE"/>
</dbReference>
<keyword evidence="11" id="KW-0442">Lipid degradation</keyword>
<dbReference type="Gene3D" id="3.40.50.1820">
    <property type="entry name" value="alpha/beta hydrolase"/>
    <property type="match status" value="1"/>
</dbReference>
<dbReference type="Gene3D" id="2.60.60.20">
    <property type="entry name" value="PLAT/LH2 domain"/>
    <property type="match status" value="1"/>
</dbReference>
<feature type="disulfide bond" evidence="9">
    <location>
        <begin position="351"/>
        <end position="362"/>
    </location>
</feature>
<dbReference type="GO" id="GO:0005615">
    <property type="term" value="C:extracellular space"/>
    <property type="evidence" value="ECO:0007669"/>
    <property type="project" value="TreeGrafter"/>
</dbReference>
<dbReference type="InterPro" id="IPR033906">
    <property type="entry name" value="Lipase_N"/>
</dbReference>
<organism evidence="13 14">
    <name type="scientific">Xenopus laevis</name>
    <name type="common">African clawed frog</name>
    <dbReference type="NCBI Taxonomy" id="8355"/>
    <lineage>
        <taxon>Eukaryota</taxon>
        <taxon>Metazoa</taxon>
        <taxon>Chordata</taxon>
        <taxon>Craniata</taxon>
        <taxon>Vertebrata</taxon>
        <taxon>Euteleostomi</taxon>
        <taxon>Amphibia</taxon>
        <taxon>Batrachia</taxon>
        <taxon>Anura</taxon>
        <taxon>Pipoidea</taxon>
        <taxon>Pipidae</taxon>
        <taxon>Xenopodinae</taxon>
        <taxon>Xenopus</taxon>
        <taxon>Xenopus</taxon>
    </lineage>
</organism>
<dbReference type="CDD" id="cd01759">
    <property type="entry name" value="PLAT_PL"/>
    <property type="match status" value="1"/>
</dbReference>
<dbReference type="FunFam" id="2.60.60.20:FF:000003">
    <property type="entry name" value="Triacylglycerol lipase"/>
    <property type="match status" value="1"/>
</dbReference>
<comment type="catalytic activity">
    <reaction evidence="11">
        <text>a triacylglycerol + H2O = a diacylglycerol + a fatty acid + H(+)</text>
        <dbReference type="Rhea" id="RHEA:12044"/>
        <dbReference type="ChEBI" id="CHEBI:15377"/>
        <dbReference type="ChEBI" id="CHEBI:15378"/>
        <dbReference type="ChEBI" id="CHEBI:17855"/>
        <dbReference type="ChEBI" id="CHEBI:18035"/>
        <dbReference type="ChEBI" id="CHEBI:28868"/>
        <dbReference type="EC" id="3.1.1.3"/>
    </reaction>
</comment>
<dbReference type="PRINTS" id="PR00821">
    <property type="entry name" value="TAGLIPASE"/>
</dbReference>
<keyword evidence="11" id="KW-0443">Lipid metabolism</keyword>
<feature type="active site" description="Nucleophile" evidence="7">
    <location>
        <position position="227"/>
    </location>
</feature>
<evidence type="ECO:0000256" key="4">
    <source>
        <dbReference type="ARBA" id="ARBA00022723"/>
    </source>
</evidence>
<feature type="active site" description="Charge relay system" evidence="7">
    <location>
        <position position="329"/>
    </location>
</feature>
<evidence type="ECO:0000256" key="5">
    <source>
        <dbReference type="ARBA" id="ARBA00022837"/>
    </source>
</evidence>
<dbReference type="EC" id="3.1.1.3" evidence="11"/>
<dbReference type="EMBL" id="CM004478">
    <property type="protein sequence ID" value="OCT71302.1"/>
    <property type="molecule type" value="Genomic_DNA"/>
</dbReference>
<evidence type="ECO:0000313" key="13">
    <source>
        <dbReference type="EMBL" id="OCT71302.1"/>
    </source>
</evidence>
<feature type="binding site" evidence="8">
    <location>
        <position position="264"/>
    </location>
    <ligand>
        <name>Ca(2+)</name>
        <dbReference type="ChEBI" id="CHEBI:29108"/>
    </ligand>
</feature>
<feature type="binding site" evidence="8">
    <location>
        <position position="266"/>
    </location>
    <ligand>
        <name>Ca(2+)</name>
        <dbReference type="ChEBI" id="CHEBI:29108"/>
    </ligand>
</feature>